<dbReference type="Pfam" id="PF08385">
    <property type="entry name" value="DHC_N1"/>
    <property type="match status" value="1"/>
</dbReference>
<organism evidence="15 16">
    <name type="scientific">Syncephalis pseudoplumigaleata</name>
    <dbReference type="NCBI Taxonomy" id="1712513"/>
    <lineage>
        <taxon>Eukaryota</taxon>
        <taxon>Fungi</taxon>
        <taxon>Fungi incertae sedis</taxon>
        <taxon>Zoopagomycota</taxon>
        <taxon>Zoopagomycotina</taxon>
        <taxon>Zoopagomycetes</taxon>
        <taxon>Zoopagales</taxon>
        <taxon>Piptocephalidaceae</taxon>
        <taxon>Syncephalis</taxon>
    </lineage>
</organism>
<dbReference type="SUPFAM" id="SSF52540">
    <property type="entry name" value="P-loop containing nucleoside triphosphate hydrolases"/>
    <property type="match status" value="2"/>
</dbReference>
<dbReference type="InterPro" id="IPR026983">
    <property type="entry name" value="DHC"/>
</dbReference>
<dbReference type="FunFam" id="1.10.8.710:FF:000005">
    <property type="entry name" value="Cytoplasmic dynein heavy chain 1"/>
    <property type="match status" value="1"/>
</dbReference>
<evidence type="ECO:0000256" key="8">
    <source>
        <dbReference type="ARBA" id="ARBA00023017"/>
    </source>
</evidence>
<feature type="domain" description="Dynein heavy chain hydrolytic ATP-binding dynein motor region" evidence="14">
    <location>
        <begin position="1928"/>
        <end position="2163"/>
    </location>
</feature>
<dbReference type="InterPro" id="IPR035699">
    <property type="entry name" value="AAA_6"/>
</dbReference>
<keyword evidence="8" id="KW-0243">Dynein</keyword>
<dbReference type="GO" id="GO:0005874">
    <property type="term" value="C:microtubule"/>
    <property type="evidence" value="ECO:0007669"/>
    <property type="project" value="UniProtKB-KW"/>
</dbReference>
<keyword evidence="10" id="KW-0505">Motor protein</keyword>
<keyword evidence="4" id="KW-0493">Microtubule</keyword>
<dbReference type="InterPro" id="IPR013602">
    <property type="entry name" value="Dynein_heavy_linker"/>
</dbReference>
<dbReference type="FunFam" id="3.40.50.300:FF:000071">
    <property type="entry name" value="Cytoplasmic dynein heavy chain 1"/>
    <property type="match status" value="1"/>
</dbReference>
<keyword evidence="9" id="KW-0175">Coiled coil</keyword>
<dbReference type="Gene3D" id="1.20.140.100">
    <property type="entry name" value="Dynein heavy chain, N-terminal domain 2"/>
    <property type="match status" value="1"/>
</dbReference>
<dbReference type="Gene3D" id="1.10.287.2620">
    <property type="match status" value="1"/>
</dbReference>
<dbReference type="GO" id="GO:0045505">
    <property type="term" value="F:dynein intermediate chain binding"/>
    <property type="evidence" value="ECO:0007669"/>
    <property type="project" value="InterPro"/>
</dbReference>
<evidence type="ECO:0000259" key="14">
    <source>
        <dbReference type="Pfam" id="PF12774"/>
    </source>
</evidence>
<evidence type="ECO:0000256" key="5">
    <source>
        <dbReference type="ARBA" id="ARBA00022737"/>
    </source>
</evidence>
<keyword evidence="3" id="KW-0963">Cytoplasm</keyword>
<dbReference type="FunFam" id="1.20.58.1120:FF:000003">
    <property type="entry name" value="Cytoplasmic dynein heavy chain 1"/>
    <property type="match status" value="1"/>
</dbReference>
<gene>
    <name evidence="15" type="ORF">SYNPS1DRAFT_20579</name>
</gene>
<keyword evidence="6" id="KW-0547">Nucleotide-binding</keyword>
<dbReference type="FunFam" id="3.20.180.20:FF:000002">
    <property type="entry name" value="Cytoplasmic dynein heavy chain 1"/>
    <property type="match status" value="1"/>
</dbReference>
<keyword evidence="11" id="KW-0206">Cytoskeleton</keyword>
<reference evidence="16" key="1">
    <citation type="journal article" date="2018" name="Nat. Microbiol.">
        <title>Leveraging single-cell genomics to expand the fungal tree of life.</title>
        <authorList>
            <person name="Ahrendt S.R."/>
            <person name="Quandt C.A."/>
            <person name="Ciobanu D."/>
            <person name="Clum A."/>
            <person name="Salamov A."/>
            <person name="Andreopoulos B."/>
            <person name="Cheng J.F."/>
            <person name="Woyke T."/>
            <person name="Pelin A."/>
            <person name="Henrissat B."/>
            <person name="Reynolds N.K."/>
            <person name="Benny G.L."/>
            <person name="Smith M.E."/>
            <person name="James T.Y."/>
            <person name="Grigoriev I.V."/>
        </authorList>
    </citation>
    <scope>NUCLEOTIDE SEQUENCE [LARGE SCALE GENOMIC DNA]</scope>
    <source>
        <strain evidence="16">Benny S71-1</strain>
    </source>
</reference>
<dbReference type="GO" id="GO:0051959">
    <property type="term" value="F:dynein light intermediate chain binding"/>
    <property type="evidence" value="ECO:0007669"/>
    <property type="project" value="InterPro"/>
</dbReference>
<evidence type="ECO:0000256" key="4">
    <source>
        <dbReference type="ARBA" id="ARBA00022701"/>
    </source>
</evidence>
<evidence type="ECO:0000256" key="11">
    <source>
        <dbReference type="ARBA" id="ARBA00023212"/>
    </source>
</evidence>
<dbReference type="Gene3D" id="3.40.50.300">
    <property type="entry name" value="P-loop containing nucleotide triphosphate hydrolases"/>
    <property type="match status" value="2"/>
</dbReference>
<dbReference type="EMBL" id="KZ989122">
    <property type="protein sequence ID" value="RKP28066.1"/>
    <property type="molecule type" value="Genomic_DNA"/>
</dbReference>
<dbReference type="GO" id="GO:0005858">
    <property type="term" value="C:axonemal dynein complex"/>
    <property type="evidence" value="ECO:0007669"/>
    <property type="project" value="TreeGrafter"/>
</dbReference>
<evidence type="ECO:0000256" key="6">
    <source>
        <dbReference type="ARBA" id="ARBA00022741"/>
    </source>
</evidence>
<dbReference type="InterPro" id="IPR043157">
    <property type="entry name" value="Dynein_AAA1S"/>
</dbReference>
<evidence type="ECO:0000256" key="10">
    <source>
        <dbReference type="ARBA" id="ARBA00023175"/>
    </source>
</evidence>
<evidence type="ECO:0000259" key="12">
    <source>
        <dbReference type="Pfam" id="PF08385"/>
    </source>
</evidence>
<dbReference type="InterPro" id="IPR042228">
    <property type="entry name" value="Dynein_linker_3"/>
</dbReference>
<keyword evidence="5" id="KW-0677">Repeat</keyword>
<sequence length="2470" mass="282100">MEDDTVLASAASTEALEAAAAAATTPAEPYMLREYLERLLPLVLNACTEDVSTSLFSYPEAQDLCRHFISDPQCQVIYVIKERIEHADDGNDEIAYSNALVASLALIKRQSILEAARPLQSQLQFINLPGPASEDESEAATATLPTSPITESADEANVTTTTTTTTMVSPYEALHAYIHLAVSPYFNAYVNSKNKQELIANPGTSKRDPEKDARMGIPMAKKKFAELELSLLHLQQNVEIPEINLLIHPMVQKTVDKCREQGRRPTVDAIDSALLTDSSFLNRLQADVNGWIKEIQKVTKLSRDPSSGQAIQEINFWLSMERALERIDEQLKSDQIQLTLDILKHAKRFHATVSFLADTGLKEGMEKVLKYNQLMKDFPLNELLSATDVDRCREALNLIFGHLNRKLRLSPYPIRRALPLVEAISRDLNDQLLRVLGSRRLMYMDYDDFDKATAAAERVFRTWDELVKDFTAVAREVTRRRNEKFLPIKINAAHAMLQQRISIVCTFRKQHEQLHQTIVRVMARPVVAAKGEAPVEPAAAEDIDAVEEVVLAYEVVKNIDVLDVTAEGTEMWVGAENAYNERVSRVENQMIASLRDRLGTAKNANEMFRVFSKFNALFVRPKIRGAIQEYQTQLIDSVKDDIKRLHEKFTQNYRSSEAYHMSQLRDLPPISGAIIWARQIERQLKTYMKRVEDVLGKGWEMYAEGQRLQNESNGFRQKLDTRKVFDGWVVEISNRDLKVSGRIFAITRNRAMNNALQLGVNFDAQVITLFKEVRNLLWLGFQVPHSISNIAKDAKRVYPFAVSLMETTRTYTQTVHKVDNHGDIAALVAGYHRDVQQMVSKGITLRWDYFVNTFETHRSLAVTYGASGDGRESRHVMFVREFANVVSIYRDKVDALIDYYESIAHAVDELQHCAYNNEKLAELLDRIQKLVDRLNIEGYSNINDWVAALDRKVESVLNMRLQQAVKVWMHEFQHASEDDNLERELSAKKKLRRRGGNMAAVDDDADAETDAARPALKVLVHEIRIRNQVMYLDPPIEQARASWYHQLHSWLAIVCHLPRVQSSRYDLGLNVHGIHEQDQTYASLLMRMGDDSLERVYEMIENKVKQVGEYVNIWLQYQSLWDLESNYVQTRLGDDLAQWQQILLEIKKARGTFDNSETEKSFGPMIIDYEQVQSKVNAKYDSWQRELLNKFGTMLGNGMREFHSSVSKARFDLEQHSVDSAATSEAVSFITLLQDLKKKVSKWSVDVELFRQGQKTLERQRYQFPNDWLYVDQIEGEWSAFNEILTRKNNAIQEQVAGLQMKIIAEDKVIEEKIRALVSEWESNKPVQGDIKPDIATNTLNIFEGRVTRAKEEYDALCRAKEALDLELTSDNRLEPVLEELRDLKSVWSALANVWQSIYEIKDTLWTSVVPRKIREQLNGLMTSTKEMPNRMRQYAAFEYMQETIRGYIKVNVLLTELKSDALRERHWRQLFKMLRADKTILLSEMTVGHLWDFDLKANEAIVREVITVAQGEMALEEFLKQVKETWTNYVLELVNFQNKCRLIKGWDELFAKCGEHLNSLQAMRISPYYKVFEEEASSWEEKLNRIHVLFDVWIDVQRQWANLEGIFTGSAAIKHLMPVESSRFQNINTEFLTVMKKVYKSPFVLDILNIQGIQKSLERLADLLSKIQKALGEYLERERSSFPRFYFVGDEDLLEIIGNSKDILRIQKHFKKMFAGINSIVLTDDLSTILGMSSREGEEVLFRTPISIKDNEKINDWLALLEKEMRMSLAVLLGEAVVEMGKFFLGAELGSSAFLEWIDRYPAQLVVLAAQAVWTQSVERALTAMADPANGGSAQPLEDALHLVARGLNLLADTVLTNLPAIKRCKCEHLITELVHQRDVIRLLIRDQVQSPKDFRWLYQMRFYYSSTAEDPLQRLTIHMANATFFYGYEYLGVPDRLVQTPLTDRCYLTLTQALEGRLGGSPFGPAGTGKTESVKALGVQLGRFVLVFCCDETFDFQAMGRIFVGLCMVGAWGCFDEFNRLEERILSAVSQQVQSIQLGLKELKTNPNHEVELVDKNIKISPDTGIFITMNPGYAGRSNLPDNLKKLFRSMAMTKPDRELIAQVMLYSQGFRTAELLASKVVPLFNLCAEQLSPQSHYDFGLRALKSVLVTAGNLKRDRLQSMRAALESGNVADGGIDQMSEGTSEQEILIQSIRETMVPKLVADDIPLLQSLLSDVFPGVDYKPVDLEKLRTEIKNVCKERHLVPGDLWMEKVLQVYQIQNINHGLMMVGPSGSGKSKAWQILLEAMERVENVEGVSYVIDPKAMSKELLYGTLDPTTREWTDGLFTHILRKIVDNVRGESAKRHWIVFDGDVDPEWVENLNSEEVIRLPMIFSHYLDTILAEPLDDVDEDMNVSSSRRKDVDDPSMTPAMVAQRAVAGVLDAYFTPDGMIAKALHYAHSLVHIMDFTRMRVMTTLFSLLNKTIRNI</sequence>
<feature type="non-terminal residue" evidence="15">
    <location>
        <position position="2470"/>
    </location>
</feature>
<feature type="domain" description="Dynein heavy chain tail" evidence="12">
    <location>
        <begin position="281"/>
        <end position="850"/>
    </location>
</feature>
<dbReference type="FunFam" id="1.10.287.2620:FF:000001">
    <property type="entry name" value="Cytoplasmic dynein heavy chain 1"/>
    <property type="match status" value="1"/>
</dbReference>
<proteinExistence type="inferred from homology"/>
<dbReference type="PANTHER" id="PTHR46532">
    <property type="entry name" value="MALE FERTILITY FACTOR KL5"/>
    <property type="match status" value="1"/>
</dbReference>
<comment type="subcellular location">
    <subcellularLocation>
        <location evidence="1">Cytoplasm</location>
        <location evidence="1">Cytoskeleton</location>
    </subcellularLocation>
</comment>
<dbReference type="GO" id="GO:0005524">
    <property type="term" value="F:ATP binding"/>
    <property type="evidence" value="ECO:0007669"/>
    <property type="project" value="UniProtKB-KW"/>
</dbReference>
<evidence type="ECO:0000256" key="1">
    <source>
        <dbReference type="ARBA" id="ARBA00004245"/>
    </source>
</evidence>
<keyword evidence="7" id="KW-0067">ATP-binding</keyword>
<dbReference type="InterPro" id="IPR027417">
    <property type="entry name" value="P-loop_NTPase"/>
</dbReference>
<evidence type="ECO:0000313" key="16">
    <source>
        <dbReference type="Proteomes" id="UP000278143"/>
    </source>
</evidence>
<dbReference type="Gene3D" id="1.10.472.130">
    <property type="match status" value="1"/>
</dbReference>
<dbReference type="Gene3D" id="1.20.58.1120">
    <property type="match status" value="1"/>
</dbReference>
<evidence type="ECO:0000259" key="13">
    <source>
        <dbReference type="Pfam" id="PF08393"/>
    </source>
</evidence>
<dbReference type="FunFam" id="1.20.140.100:FF:000002">
    <property type="entry name" value="Cytoplasmic dynein heavy chain 1"/>
    <property type="match status" value="1"/>
</dbReference>
<protein>
    <submittedName>
        <fullName evidence="15">Dynein heavy chain, N-terminal region 1-domain-containing protein</fullName>
    </submittedName>
</protein>
<dbReference type="Gene3D" id="1.10.8.710">
    <property type="match status" value="1"/>
</dbReference>
<accession>A0A4P9Z643</accession>
<evidence type="ECO:0000256" key="2">
    <source>
        <dbReference type="ARBA" id="ARBA00008887"/>
    </source>
</evidence>
<dbReference type="InterPro" id="IPR013594">
    <property type="entry name" value="Dynein_heavy_tail"/>
</dbReference>
<dbReference type="Pfam" id="PF12774">
    <property type="entry name" value="AAA_6"/>
    <property type="match status" value="2"/>
</dbReference>
<dbReference type="OrthoDB" id="447173at2759"/>
<feature type="domain" description="Dynein heavy chain hydrolytic ATP-binding dynein motor region" evidence="14">
    <location>
        <begin position="2180"/>
        <end position="2280"/>
    </location>
</feature>
<dbReference type="InterPro" id="IPR042222">
    <property type="entry name" value="Dynein_2_N"/>
</dbReference>
<dbReference type="GO" id="GO:0007018">
    <property type="term" value="P:microtubule-based movement"/>
    <property type="evidence" value="ECO:0007669"/>
    <property type="project" value="InterPro"/>
</dbReference>
<evidence type="ECO:0000313" key="15">
    <source>
        <dbReference type="EMBL" id="RKP28066.1"/>
    </source>
</evidence>
<evidence type="ECO:0000256" key="9">
    <source>
        <dbReference type="ARBA" id="ARBA00023054"/>
    </source>
</evidence>
<name>A0A4P9Z643_9FUNG</name>
<dbReference type="Pfam" id="PF08393">
    <property type="entry name" value="DHC_N2"/>
    <property type="match status" value="1"/>
</dbReference>
<feature type="domain" description="Dynein heavy chain linker" evidence="13">
    <location>
        <begin position="1375"/>
        <end position="1776"/>
    </location>
</feature>
<keyword evidence="16" id="KW-1185">Reference proteome</keyword>
<evidence type="ECO:0000256" key="7">
    <source>
        <dbReference type="ARBA" id="ARBA00022840"/>
    </source>
</evidence>
<evidence type="ECO:0000256" key="3">
    <source>
        <dbReference type="ARBA" id="ARBA00022490"/>
    </source>
</evidence>
<dbReference type="Proteomes" id="UP000278143">
    <property type="component" value="Unassembled WGS sequence"/>
</dbReference>
<dbReference type="Gene3D" id="3.20.180.20">
    <property type="entry name" value="Dynein heavy chain, N-terminal domain 2"/>
    <property type="match status" value="1"/>
</dbReference>
<comment type="similarity">
    <text evidence="2">Belongs to the dynein heavy chain family.</text>
</comment>
<dbReference type="PANTHER" id="PTHR46532:SF4">
    <property type="entry name" value="AAA+ ATPASE DOMAIN-CONTAINING PROTEIN"/>
    <property type="match status" value="1"/>
</dbReference>